<dbReference type="SMART" id="SM00116">
    <property type="entry name" value="CBS"/>
    <property type="match status" value="2"/>
</dbReference>
<dbReference type="InterPro" id="IPR050368">
    <property type="entry name" value="ClC-type_chloride_channel"/>
</dbReference>
<dbReference type="Proteomes" id="UP000886124">
    <property type="component" value="Unassembled WGS sequence"/>
</dbReference>
<dbReference type="InterPro" id="IPR036721">
    <property type="entry name" value="RCK_C_sf"/>
</dbReference>
<keyword evidence="7" id="KW-0869">Chloride channel</keyword>
<comment type="subcellular location">
    <subcellularLocation>
        <location evidence="1">Membrane</location>
        <topology evidence="1">Multi-pass membrane protein</topology>
    </subcellularLocation>
</comment>
<dbReference type="CDD" id="cd00400">
    <property type="entry name" value="Voltage_gated_ClC"/>
    <property type="match status" value="1"/>
</dbReference>
<feature type="transmembrane region" description="Helical" evidence="11">
    <location>
        <begin position="286"/>
        <end position="310"/>
    </location>
</feature>
<dbReference type="InterPro" id="IPR006037">
    <property type="entry name" value="RCK_C"/>
</dbReference>
<dbReference type="EMBL" id="DROD01000274">
    <property type="protein sequence ID" value="HHJ52349.1"/>
    <property type="molecule type" value="Genomic_DNA"/>
</dbReference>
<keyword evidence="8" id="KW-0868">Chloride</keyword>
<evidence type="ECO:0000259" key="12">
    <source>
        <dbReference type="PROSITE" id="PS51202"/>
    </source>
</evidence>
<dbReference type="FunFam" id="1.10.3080.10:FF:000018">
    <property type="entry name" value="Chloride transporter, ClC family"/>
    <property type="match status" value="1"/>
</dbReference>
<evidence type="ECO:0000256" key="2">
    <source>
        <dbReference type="ARBA" id="ARBA00022448"/>
    </source>
</evidence>
<feature type="transmembrane region" description="Helical" evidence="11">
    <location>
        <begin position="35"/>
        <end position="58"/>
    </location>
</feature>
<feature type="transmembrane region" description="Helical" evidence="11">
    <location>
        <begin position="350"/>
        <end position="370"/>
    </location>
</feature>
<evidence type="ECO:0000256" key="8">
    <source>
        <dbReference type="ARBA" id="ARBA00023214"/>
    </source>
</evidence>
<keyword evidence="5" id="KW-0406">Ion transport</keyword>
<feature type="domain" description="CBS" evidence="13">
    <location>
        <begin position="534"/>
        <end position="595"/>
    </location>
</feature>
<keyword evidence="6 11" id="KW-0472">Membrane</keyword>
<feature type="domain" description="RCK C-terminal" evidence="12">
    <location>
        <begin position="607"/>
        <end position="697"/>
    </location>
</feature>
<dbReference type="GO" id="GO:0008324">
    <property type="term" value="F:monoatomic cation transmembrane transporter activity"/>
    <property type="evidence" value="ECO:0007669"/>
    <property type="project" value="InterPro"/>
</dbReference>
<dbReference type="InterPro" id="IPR014743">
    <property type="entry name" value="Cl-channel_core"/>
</dbReference>
<keyword evidence="10" id="KW-0129">CBS domain</keyword>
<evidence type="ECO:0000256" key="9">
    <source>
        <dbReference type="ARBA" id="ARBA00023303"/>
    </source>
</evidence>
<name>A0A7V5UEL4_CALAY</name>
<keyword evidence="9" id="KW-0407">Ion channel</keyword>
<evidence type="ECO:0000256" key="5">
    <source>
        <dbReference type="ARBA" id="ARBA00023065"/>
    </source>
</evidence>
<protein>
    <submittedName>
        <fullName evidence="14">CBS domain-containing protein</fullName>
    </submittedName>
</protein>
<dbReference type="PRINTS" id="PR00762">
    <property type="entry name" value="CLCHANNEL"/>
</dbReference>
<dbReference type="PANTHER" id="PTHR43427">
    <property type="entry name" value="CHLORIDE CHANNEL PROTEIN CLC-E"/>
    <property type="match status" value="1"/>
</dbReference>
<accession>A0A7V5UEL4</accession>
<feature type="transmembrane region" description="Helical" evidence="11">
    <location>
        <begin position="322"/>
        <end position="344"/>
    </location>
</feature>
<dbReference type="GO" id="GO:0005254">
    <property type="term" value="F:chloride channel activity"/>
    <property type="evidence" value="ECO:0007669"/>
    <property type="project" value="UniProtKB-KW"/>
</dbReference>
<evidence type="ECO:0000256" key="3">
    <source>
        <dbReference type="ARBA" id="ARBA00022692"/>
    </source>
</evidence>
<proteinExistence type="predicted"/>
<evidence type="ECO:0000256" key="4">
    <source>
        <dbReference type="ARBA" id="ARBA00022989"/>
    </source>
</evidence>
<sequence length="701" mass="77458">MQITTSESRLTGILKKWYKWFLATVDRAKMTEHSFVLVMAVIIGLVGGYGAVLIQFTIKEFQHLFWGGDFNLDTVGSIAWYWKLLIPVTGGIIVGLIIQFYSQEAKGHGVPEVMEAIALRNGIIRARVVVAKLFSSALYIAAGGSVGREGPVIQIGSAIGSTLGQFFRVNQKRMRIFVACGAASGIAAAFNAPVAGALFAVEIILGDFAVPQFSPIVISSVTATIVSRHFLGDFPAFIVPAYHLYSPLELINYVVLGVLAGIVAVTFIKVLYFSEDFFENLKMPQYLQSAAGGLMIGLMGLELPHIFGVGYDTMDMALSGHLLLWLALVLVFAKIVATSVSLGSGGSGGIFAPSLFLGSMLGVFFGGVIHQIFPDWTAGPGAYALVAMGGVVGATTHGPITAILIIFEMTNDYKIILPLMITTIISTLISIRLQKESIYTLKLVRRGINIFGGREVNVLRSLRVADVAKRSINLVREDAPFNEILEVIVNSPHNYTYMVDKNNEITGYISMQEIRQTITEYENLKHLLIARDIALPNVVVVRESDDLDYVMKQFVHHGLDELPVIRDDNGREIVGTIWQRDVISAYNQQVFLRDMSGETAAGIRHLSEEKDVHVVDRYHLTELDVPPPLIGKSLAEIDMRNKYNLELLLIKRVRTLNGKKVTQYIHPHAHTHLKLNDVLLVFGFKEDFQRLKRLKPEETTK</sequence>
<evidence type="ECO:0000313" key="14">
    <source>
        <dbReference type="EMBL" id="HHJ52349.1"/>
    </source>
</evidence>
<dbReference type="PANTHER" id="PTHR43427:SF6">
    <property type="entry name" value="CHLORIDE CHANNEL PROTEIN CLC-E"/>
    <property type="match status" value="1"/>
</dbReference>
<feature type="transmembrane region" description="Helical" evidence="11">
    <location>
        <begin position="176"/>
        <end position="201"/>
    </location>
</feature>
<evidence type="ECO:0000256" key="6">
    <source>
        <dbReference type="ARBA" id="ARBA00023136"/>
    </source>
</evidence>
<dbReference type="Pfam" id="PF00654">
    <property type="entry name" value="Voltage_CLC"/>
    <property type="match status" value="1"/>
</dbReference>
<feature type="transmembrane region" description="Helical" evidence="11">
    <location>
        <begin position="382"/>
        <end position="407"/>
    </location>
</feature>
<dbReference type="AlphaFoldDB" id="A0A7V5UEL4"/>
<dbReference type="Gene3D" id="1.10.3080.10">
    <property type="entry name" value="Clc chloride channel"/>
    <property type="match status" value="1"/>
</dbReference>
<reference evidence="14" key="1">
    <citation type="journal article" date="2020" name="mSystems">
        <title>Genome- and Community-Level Interaction Insights into Carbon Utilization and Element Cycling Functions of Hydrothermarchaeota in Hydrothermal Sediment.</title>
        <authorList>
            <person name="Zhou Z."/>
            <person name="Liu Y."/>
            <person name="Xu W."/>
            <person name="Pan J."/>
            <person name="Luo Z.H."/>
            <person name="Li M."/>
        </authorList>
    </citation>
    <scope>NUCLEOTIDE SEQUENCE [LARGE SCALE GENOMIC DNA]</scope>
    <source>
        <strain evidence="14">HyVt-527</strain>
    </source>
</reference>
<organism evidence="14">
    <name type="scientific">Caldithrix abyssi</name>
    <dbReference type="NCBI Taxonomy" id="187145"/>
    <lineage>
        <taxon>Bacteria</taxon>
        <taxon>Pseudomonadati</taxon>
        <taxon>Calditrichota</taxon>
        <taxon>Calditrichia</taxon>
        <taxon>Calditrichales</taxon>
        <taxon>Calditrichaceae</taxon>
        <taxon>Caldithrix</taxon>
    </lineage>
</organism>
<dbReference type="SUPFAM" id="SSF54631">
    <property type="entry name" value="CBS-domain pair"/>
    <property type="match status" value="1"/>
</dbReference>
<dbReference type="PROSITE" id="PS51371">
    <property type="entry name" value="CBS"/>
    <property type="match status" value="1"/>
</dbReference>
<dbReference type="SUPFAM" id="SSF81340">
    <property type="entry name" value="Clc chloride channel"/>
    <property type="match status" value="1"/>
</dbReference>
<dbReference type="InterPro" id="IPR001807">
    <property type="entry name" value="ClC"/>
</dbReference>
<evidence type="ECO:0000256" key="1">
    <source>
        <dbReference type="ARBA" id="ARBA00004141"/>
    </source>
</evidence>
<dbReference type="Gene3D" id="3.10.580.10">
    <property type="entry name" value="CBS-domain"/>
    <property type="match status" value="1"/>
</dbReference>
<keyword evidence="2" id="KW-0813">Transport</keyword>
<keyword evidence="4 11" id="KW-1133">Transmembrane helix</keyword>
<dbReference type="PROSITE" id="PS51202">
    <property type="entry name" value="RCK_C"/>
    <property type="match status" value="1"/>
</dbReference>
<feature type="transmembrane region" description="Helical" evidence="11">
    <location>
        <begin position="413"/>
        <end position="433"/>
    </location>
</feature>
<dbReference type="InterPro" id="IPR046342">
    <property type="entry name" value="CBS_dom_sf"/>
</dbReference>
<feature type="transmembrane region" description="Helical" evidence="11">
    <location>
        <begin position="78"/>
        <end position="98"/>
    </location>
</feature>
<dbReference type="GO" id="GO:0034707">
    <property type="term" value="C:chloride channel complex"/>
    <property type="evidence" value="ECO:0007669"/>
    <property type="project" value="UniProtKB-KW"/>
</dbReference>
<dbReference type="GO" id="GO:0006813">
    <property type="term" value="P:potassium ion transport"/>
    <property type="evidence" value="ECO:0007669"/>
    <property type="project" value="InterPro"/>
</dbReference>
<evidence type="ECO:0000256" key="11">
    <source>
        <dbReference type="SAM" id="Phobius"/>
    </source>
</evidence>
<dbReference type="SUPFAM" id="SSF116726">
    <property type="entry name" value="TrkA C-terminal domain-like"/>
    <property type="match status" value="1"/>
</dbReference>
<dbReference type="InterPro" id="IPR000644">
    <property type="entry name" value="CBS_dom"/>
</dbReference>
<evidence type="ECO:0000259" key="13">
    <source>
        <dbReference type="PROSITE" id="PS51371"/>
    </source>
</evidence>
<gene>
    <name evidence="14" type="ORF">ENJ89_04070</name>
</gene>
<dbReference type="Pfam" id="PF00571">
    <property type="entry name" value="CBS"/>
    <property type="match status" value="2"/>
</dbReference>
<feature type="transmembrane region" description="Helical" evidence="11">
    <location>
        <begin position="251"/>
        <end position="274"/>
    </location>
</feature>
<evidence type="ECO:0000256" key="7">
    <source>
        <dbReference type="ARBA" id="ARBA00023173"/>
    </source>
</evidence>
<keyword evidence="3 11" id="KW-0812">Transmembrane</keyword>
<dbReference type="Gene3D" id="3.30.70.1450">
    <property type="entry name" value="Regulator of K+ conductance, C-terminal domain"/>
    <property type="match status" value="1"/>
</dbReference>
<dbReference type="Pfam" id="PF02080">
    <property type="entry name" value="TrkA_C"/>
    <property type="match status" value="1"/>
</dbReference>
<evidence type="ECO:0000256" key="10">
    <source>
        <dbReference type="PROSITE-ProRule" id="PRU00703"/>
    </source>
</evidence>
<comment type="caution">
    <text evidence="14">The sequence shown here is derived from an EMBL/GenBank/DDBJ whole genome shotgun (WGS) entry which is preliminary data.</text>
</comment>